<reference evidence="1 2" key="1">
    <citation type="journal article" date="2022" name="bioRxiv">
        <title>The genome of the oomycete Peronosclerospora sorghi, a cosmopolitan pathogen of maize and sorghum, is inflated with dispersed pseudogenes.</title>
        <authorList>
            <person name="Fletcher K."/>
            <person name="Martin F."/>
            <person name="Isakeit T."/>
            <person name="Cavanaugh K."/>
            <person name="Magill C."/>
            <person name="Michelmore R."/>
        </authorList>
    </citation>
    <scope>NUCLEOTIDE SEQUENCE [LARGE SCALE GENOMIC DNA]</scope>
    <source>
        <strain evidence="1">P6</strain>
    </source>
</reference>
<organism evidence="1 2">
    <name type="scientific">Peronosclerospora sorghi</name>
    <dbReference type="NCBI Taxonomy" id="230839"/>
    <lineage>
        <taxon>Eukaryota</taxon>
        <taxon>Sar</taxon>
        <taxon>Stramenopiles</taxon>
        <taxon>Oomycota</taxon>
        <taxon>Peronosporomycetes</taxon>
        <taxon>Peronosporales</taxon>
        <taxon>Peronosporaceae</taxon>
        <taxon>Peronosclerospora</taxon>
    </lineage>
</organism>
<keyword evidence="2" id="KW-1185">Reference proteome</keyword>
<accession>A0ACC0WM68</accession>
<evidence type="ECO:0000313" key="1">
    <source>
        <dbReference type="EMBL" id="KAI9919482.1"/>
    </source>
</evidence>
<evidence type="ECO:0000313" key="2">
    <source>
        <dbReference type="Proteomes" id="UP001163321"/>
    </source>
</evidence>
<comment type="caution">
    <text evidence="1">The sequence shown here is derived from an EMBL/GenBank/DDBJ whole genome shotgun (WGS) entry which is preliminary data.</text>
</comment>
<dbReference type="Proteomes" id="UP001163321">
    <property type="component" value="Chromosome 11"/>
</dbReference>
<sequence>MSAWEQWGGKKPASGGLQSAQDALHNLLGLSPLSTSSTMSVSSDESAHFSLKKAWSSAREFAKNAVAASPASDNLVDTMENGSIHGRVEDTTTAQRPLWTKKSTSQEGLIPTISW</sequence>
<dbReference type="EMBL" id="CM047590">
    <property type="protein sequence ID" value="KAI9919482.1"/>
    <property type="molecule type" value="Genomic_DNA"/>
</dbReference>
<name>A0ACC0WM68_9STRA</name>
<protein>
    <submittedName>
        <fullName evidence="1">Uncharacterized protein</fullName>
    </submittedName>
</protein>
<gene>
    <name evidence="1" type="ORF">PsorP6_017449</name>
</gene>
<proteinExistence type="predicted"/>